<evidence type="ECO:0000313" key="1">
    <source>
        <dbReference type="EMBL" id="MDR6714282.1"/>
    </source>
</evidence>
<dbReference type="Proteomes" id="UP001259587">
    <property type="component" value="Unassembled WGS sequence"/>
</dbReference>
<name>A0ACC6K755_9PSED</name>
<proteinExistence type="predicted"/>
<gene>
    <name evidence="1" type="ORF">J2W83_003903</name>
</gene>
<organism evidence="1 2">
    <name type="scientific">Pseudomonas hunanensis</name>
    <dbReference type="NCBI Taxonomy" id="1247546"/>
    <lineage>
        <taxon>Bacteria</taxon>
        <taxon>Pseudomonadati</taxon>
        <taxon>Pseudomonadota</taxon>
        <taxon>Gammaproteobacteria</taxon>
        <taxon>Pseudomonadales</taxon>
        <taxon>Pseudomonadaceae</taxon>
        <taxon>Pseudomonas</taxon>
    </lineage>
</organism>
<dbReference type="EMBL" id="JAVDTH010000026">
    <property type="protein sequence ID" value="MDR6714282.1"/>
    <property type="molecule type" value="Genomic_DNA"/>
</dbReference>
<protein>
    <submittedName>
        <fullName evidence="1">Uncharacterized protein</fullName>
    </submittedName>
</protein>
<accession>A0ACC6K755</accession>
<reference evidence="1" key="1">
    <citation type="submission" date="2023-07" db="EMBL/GenBank/DDBJ databases">
        <title>Sorghum-associated microbial communities from plants grown in Nebraska, USA.</title>
        <authorList>
            <person name="Schachtman D."/>
        </authorList>
    </citation>
    <scope>NUCLEOTIDE SEQUENCE</scope>
    <source>
        <strain evidence="1">BE56</strain>
    </source>
</reference>
<sequence>MIKFEYLKFSGRLDDIRVFQSFSDNVQVILKLDDVLIPNFRMPTRIFEELDKGEHYEFYALVQNSKIKTKNTGVVYAVKSAEGKVIEVPSLRYTSQLGIWANGAVISAVAFVVLWIAFFFGLGSIVDGYHYSSVNGFAEYAGDVTRCSFIVACLIAAFFVGMGINLFYKTTVLDTWKSITPGRLVERFSKMHR</sequence>
<evidence type="ECO:0000313" key="2">
    <source>
        <dbReference type="Proteomes" id="UP001259587"/>
    </source>
</evidence>
<keyword evidence="2" id="KW-1185">Reference proteome</keyword>
<comment type="caution">
    <text evidence="1">The sequence shown here is derived from an EMBL/GenBank/DDBJ whole genome shotgun (WGS) entry which is preliminary data.</text>
</comment>